<dbReference type="EMBL" id="SFCI01000451">
    <property type="protein sequence ID" value="TFY79725.1"/>
    <property type="molecule type" value="Genomic_DNA"/>
</dbReference>
<protein>
    <submittedName>
        <fullName evidence="2">Uncharacterized protein</fullName>
    </submittedName>
</protein>
<evidence type="ECO:0000313" key="2">
    <source>
        <dbReference type="EMBL" id="TFY79725.1"/>
    </source>
</evidence>
<dbReference type="AlphaFoldDB" id="A0A4Y9ZYZ3"/>
<organism evidence="2 3">
    <name type="scientific">Hericium alpestre</name>
    <dbReference type="NCBI Taxonomy" id="135208"/>
    <lineage>
        <taxon>Eukaryota</taxon>
        <taxon>Fungi</taxon>
        <taxon>Dikarya</taxon>
        <taxon>Basidiomycota</taxon>
        <taxon>Agaricomycotina</taxon>
        <taxon>Agaricomycetes</taxon>
        <taxon>Russulales</taxon>
        <taxon>Hericiaceae</taxon>
        <taxon>Hericium</taxon>
    </lineage>
</organism>
<gene>
    <name evidence="2" type="ORF">EWM64_g4285</name>
</gene>
<accession>A0A4Y9ZYZ3</accession>
<evidence type="ECO:0000313" key="3">
    <source>
        <dbReference type="Proteomes" id="UP000298061"/>
    </source>
</evidence>
<evidence type="ECO:0000256" key="1">
    <source>
        <dbReference type="SAM" id="MobiDB-lite"/>
    </source>
</evidence>
<dbReference type="Proteomes" id="UP000298061">
    <property type="component" value="Unassembled WGS sequence"/>
</dbReference>
<dbReference type="OrthoDB" id="2751380at2759"/>
<feature type="region of interest" description="Disordered" evidence="1">
    <location>
        <begin position="60"/>
        <end position="90"/>
    </location>
</feature>
<reference evidence="2 3" key="1">
    <citation type="submission" date="2019-02" db="EMBL/GenBank/DDBJ databases">
        <title>Genome sequencing of the rare red list fungi Hericium alpestre (H. flagellum).</title>
        <authorList>
            <person name="Buettner E."/>
            <person name="Kellner H."/>
        </authorList>
    </citation>
    <scope>NUCLEOTIDE SEQUENCE [LARGE SCALE GENOMIC DNA]</scope>
    <source>
        <strain evidence="2 3">DSM 108284</strain>
    </source>
</reference>
<feature type="region of interest" description="Disordered" evidence="1">
    <location>
        <begin position="260"/>
        <end position="281"/>
    </location>
</feature>
<name>A0A4Y9ZYZ3_9AGAM</name>
<comment type="caution">
    <text evidence="2">The sequence shown here is derived from an EMBL/GenBank/DDBJ whole genome shotgun (WGS) entry which is preliminary data.</text>
</comment>
<keyword evidence="3" id="KW-1185">Reference proteome</keyword>
<sequence length="281" mass="30865">MPLEDWFLVRNDTNINESAHTLTNAYTGIRHSLFDAISTACEADKIMAARICEAEDHGILPNHRNTDSHRMKANQQRKEGQQRKAAEHRKAVDKLNKIDEKIQELRAEKKGLQESHRVQQSCKRSSGSKTTMDAANLDIANNEFACANAMSATNITESDSDLYEDEHLSALPVPAGLELGLPYDDGASTDFASGLPCDDLADQAVGMQLSSSERLELDQDLVSTPKSPFRPRQWTMAQLLQMSPGSVKARFPIPSSSISATTRAAHTMPMSTSNTSTAVHL</sequence>
<proteinExistence type="predicted"/>